<proteinExistence type="predicted"/>
<dbReference type="AlphaFoldDB" id="A0A9K3KN08"/>
<reference evidence="3" key="1">
    <citation type="journal article" date="2021" name="Sci. Rep.">
        <title>Diploid genomic architecture of Nitzschia inconspicua, an elite biomass production diatom.</title>
        <authorList>
            <person name="Oliver A."/>
            <person name="Podell S."/>
            <person name="Pinowska A."/>
            <person name="Traller J.C."/>
            <person name="Smith S.R."/>
            <person name="McClure R."/>
            <person name="Beliaev A."/>
            <person name="Bohutskyi P."/>
            <person name="Hill E.A."/>
            <person name="Rabines A."/>
            <person name="Zheng H."/>
            <person name="Allen L.Z."/>
            <person name="Kuo A."/>
            <person name="Grigoriev I.V."/>
            <person name="Allen A.E."/>
            <person name="Hazlebeck D."/>
            <person name="Allen E.E."/>
        </authorList>
    </citation>
    <scope>NUCLEOTIDE SEQUENCE</scope>
    <source>
        <strain evidence="3">Hildebrandi</strain>
    </source>
</reference>
<dbReference type="EMBL" id="JAGRRH010000021">
    <property type="protein sequence ID" value="KAG7346089.1"/>
    <property type="molecule type" value="Genomic_DNA"/>
</dbReference>
<dbReference type="PROSITE" id="PS50222">
    <property type="entry name" value="EF_HAND_2"/>
    <property type="match status" value="1"/>
</dbReference>
<reference evidence="3" key="2">
    <citation type="submission" date="2021-04" db="EMBL/GenBank/DDBJ databases">
        <authorList>
            <person name="Podell S."/>
        </authorList>
    </citation>
    <scope>NUCLEOTIDE SEQUENCE</scope>
    <source>
        <strain evidence="3">Hildebrandi</strain>
    </source>
</reference>
<comment type="caution">
    <text evidence="3">The sequence shown here is derived from an EMBL/GenBank/DDBJ whole genome shotgun (WGS) entry which is preliminary data.</text>
</comment>
<dbReference type="InterPro" id="IPR018247">
    <property type="entry name" value="EF_Hand_1_Ca_BS"/>
</dbReference>
<sequence>MIARAFCRTARQIPSSLGRRPSRRLTPFLNQSLENASTKASFPGSRNVHYGTSLLNSIIHERHRLLSSLAGHSPMAPSSVNPLPQHTSKRIPTAEEVSMAGGVWAPTSAKRDKIAELKIALQEGQNSLDDAASKDEILDLYLADGIKLISKVTDLVGCSGEKELPVIQEFTSWLKEQDQSDSATMDRSVKQTELESKLQIISAKLSTLLERIPSDRCFRHVRDFLDPDTLNDGDLENVLAKPDNKLDAEKNSFQDAVTRFRLLLTKAAVDHIQKSWNVLTKVSDSDIDRAAVKGIALASQVDTVSLSKVYGFLEAHASGTCSGRVTAAWHLLDRDNDGLLNEDEMNQVAFLCLQVEQEALPIFFEQVLEAYPTRAPLPDMDSDNQSIPIPKGWRQRRAETKIRKRLLKMFKLSCKNTFRDEVEINHRLRCIYAWAEKADQDNKIESVLVDADGWSGRKRYVELSPKISEAEFREVQSIHFKHLDQIGTEIIKSFREDLWVSQGKGRERKELVRDCLFFLTVVSALDFVILSL</sequence>
<dbReference type="PROSITE" id="PS00018">
    <property type="entry name" value="EF_HAND_1"/>
    <property type="match status" value="1"/>
</dbReference>
<dbReference type="InterPro" id="IPR002048">
    <property type="entry name" value="EF_hand_dom"/>
</dbReference>
<evidence type="ECO:0000313" key="2">
    <source>
        <dbReference type="EMBL" id="KAG7336674.1"/>
    </source>
</evidence>
<dbReference type="Proteomes" id="UP000693970">
    <property type="component" value="Unassembled WGS sequence"/>
</dbReference>
<feature type="domain" description="EF-hand" evidence="1">
    <location>
        <begin position="320"/>
        <end position="355"/>
    </location>
</feature>
<dbReference type="GO" id="GO:0005509">
    <property type="term" value="F:calcium ion binding"/>
    <property type="evidence" value="ECO:0007669"/>
    <property type="project" value="InterPro"/>
</dbReference>
<gene>
    <name evidence="3" type="ORF">IV203_005157</name>
    <name evidence="2" type="ORF">IV203_024627</name>
</gene>
<protein>
    <recommendedName>
        <fullName evidence="1">EF-hand domain-containing protein</fullName>
    </recommendedName>
</protein>
<organism evidence="3 4">
    <name type="scientific">Nitzschia inconspicua</name>
    <dbReference type="NCBI Taxonomy" id="303405"/>
    <lineage>
        <taxon>Eukaryota</taxon>
        <taxon>Sar</taxon>
        <taxon>Stramenopiles</taxon>
        <taxon>Ochrophyta</taxon>
        <taxon>Bacillariophyta</taxon>
        <taxon>Bacillariophyceae</taxon>
        <taxon>Bacillariophycidae</taxon>
        <taxon>Bacillariales</taxon>
        <taxon>Bacillariaceae</taxon>
        <taxon>Nitzschia</taxon>
    </lineage>
</organism>
<evidence type="ECO:0000259" key="1">
    <source>
        <dbReference type="PROSITE" id="PS50222"/>
    </source>
</evidence>
<accession>A0A9K3KN08</accession>
<evidence type="ECO:0000313" key="4">
    <source>
        <dbReference type="Proteomes" id="UP000693970"/>
    </source>
</evidence>
<evidence type="ECO:0000313" key="3">
    <source>
        <dbReference type="EMBL" id="KAG7346089.1"/>
    </source>
</evidence>
<dbReference type="OrthoDB" id="43218at2759"/>
<keyword evidence="4" id="KW-1185">Reference proteome</keyword>
<dbReference type="EMBL" id="JAGRRH010000112">
    <property type="protein sequence ID" value="KAG7336674.1"/>
    <property type="molecule type" value="Genomic_DNA"/>
</dbReference>
<name>A0A9K3KN08_9STRA</name>